<keyword evidence="4" id="KW-1185">Reference proteome</keyword>
<dbReference type="RefSeq" id="WP_149892438.1">
    <property type="nucleotide sequence ID" value="NZ_JBHUFA010000004.1"/>
</dbReference>
<dbReference type="CDD" id="cd00198">
    <property type="entry name" value="vWFA"/>
    <property type="match status" value="1"/>
</dbReference>
<dbReference type="SUPFAM" id="SSF53300">
    <property type="entry name" value="vWA-like"/>
    <property type="match status" value="1"/>
</dbReference>
<name>A0ABW4JX36_9HYPH</name>
<organism evidence="3 4">
    <name type="scientific">Roseibium aestuarii</name>
    <dbReference type="NCBI Taxonomy" id="2600299"/>
    <lineage>
        <taxon>Bacteria</taxon>
        <taxon>Pseudomonadati</taxon>
        <taxon>Pseudomonadota</taxon>
        <taxon>Alphaproteobacteria</taxon>
        <taxon>Hyphomicrobiales</taxon>
        <taxon>Stappiaceae</taxon>
        <taxon>Roseibium</taxon>
    </lineage>
</organism>
<reference evidence="4" key="1">
    <citation type="journal article" date="2019" name="Int. J. Syst. Evol. Microbiol.">
        <title>The Global Catalogue of Microorganisms (GCM) 10K type strain sequencing project: providing services to taxonomists for standard genome sequencing and annotation.</title>
        <authorList>
            <consortium name="The Broad Institute Genomics Platform"/>
            <consortium name="The Broad Institute Genome Sequencing Center for Infectious Disease"/>
            <person name="Wu L."/>
            <person name="Ma J."/>
        </authorList>
    </citation>
    <scope>NUCLEOTIDE SEQUENCE [LARGE SCALE GENOMIC DNA]</scope>
    <source>
        <strain evidence="4">JCM 3369</strain>
    </source>
</reference>
<proteinExistence type="predicted"/>
<evidence type="ECO:0000313" key="3">
    <source>
        <dbReference type="EMBL" id="MFD1696720.1"/>
    </source>
</evidence>
<feature type="region of interest" description="Disordered" evidence="1">
    <location>
        <begin position="96"/>
        <end position="127"/>
    </location>
</feature>
<dbReference type="PIRSF" id="PIRSF010256">
    <property type="entry name" value="CoxE_vWa"/>
    <property type="match status" value="1"/>
</dbReference>
<feature type="domain" description="VWFA" evidence="2">
    <location>
        <begin position="216"/>
        <end position="381"/>
    </location>
</feature>
<dbReference type="InterPro" id="IPR008912">
    <property type="entry name" value="Uncharacterised_CoxE"/>
</dbReference>
<accession>A0ABW4JX36</accession>
<dbReference type="InterPro" id="IPR002035">
    <property type="entry name" value="VWF_A"/>
</dbReference>
<evidence type="ECO:0000256" key="1">
    <source>
        <dbReference type="SAM" id="MobiDB-lite"/>
    </source>
</evidence>
<dbReference type="Proteomes" id="UP001597327">
    <property type="component" value="Unassembled WGS sequence"/>
</dbReference>
<feature type="compositionally biased region" description="Basic and acidic residues" evidence="1">
    <location>
        <begin position="117"/>
        <end position="127"/>
    </location>
</feature>
<dbReference type="InterPro" id="IPR036465">
    <property type="entry name" value="vWFA_dom_sf"/>
</dbReference>
<sequence>MTTASPPAEGKILDNIVYFARTLRKAGMPVGPAKVVEAVRAVEVAGLRNREDLYWTLHAVFVSKRDQREVFDEAFRIYWRSRGLVEKMLAILSPVAPPRGAPEPPKAGQTRVSQAFDARRQESSEQVKPKIEVDASFTVSGREKLQSKDFAQMTAEELAEARKALAAMRLPQDRLRQRRLVAASSGRIDPRRSFRASLRAGGDVIALRHARPQEKRPPLVVLCDVSGSMSQYSRLFLHFLHAVTEERRDVHSFVFGTRLTNITRSLRQKDPDVALAACSDGVKDWSGGTRIATALRDFNLHWSRRVLSGNPTVLLITDGLERDTDEDLAREMDRLHRSCRRLIWLNPLLRFDRFEPKARGIRAMLPHVDEFRAAHSLDAISELVQALSADAPNPRLKTPKDWLKAHTQIRRNKWIG</sequence>
<evidence type="ECO:0000259" key="2">
    <source>
        <dbReference type="SMART" id="SM00327"/>
    </source>
</evidence>
<dbReference type="EMBL" id="JBHUFA010000004">
    <property type="protein sequence ID" value="MFD1696720.1"/>
    <property type="molecule type" value="Genomic_DNA"/>
</dbReference>
<dbReference type="SMART" id="SM00327">
    <property type="entry name" value="VWA"/>
    <property type="match status" value="1"/>
</dbReference>
<evidence type="ECO:0000313" key="4">
    <source>
        <dbReference type="Proteomes" id="UP001597327"/>
    </source>
</evidence>
<comment type="caution">
    <text evidence="3">The sequence shown here is derived from an EMBL/GenBank/DDBJ whole genome shotgun (WGS) entry which is preliminary data.</text>
</comment>
<dbReference type="PANTHER" id="PTHR39338:SF6">
    <property type="entry name" value="BLL5662 PROTEIN"/>
    <property type="match status" value="1"/>
</dbReference>
<feature type="compositionally biased region" description="Pro residues" evidence="1">
    <location>
        <begin position="96"/>
        <end position="105"/>
    </location>
</feature>
<dbReference type="Gene3D" id="3.40.50.410">
    <property type="entry name" value="von Willebrand factor, type A domain"/>
    <property type="match status" value="1"/>
</dbReference>
<protein>
    <submittedName>
        <fullName evidence="3">VWA domain-containing protein</fullName>
    </submittedName>
</protein>
<dbReference type="InterPro" id="IPR011195">
    <property type="entry name" value="UCP010256"/>
</dbReference>
<dbReference type="PANTHER" id="PTHR39338">
    <property type="entry name" value="BLL5662 PROTEIN-RELATED"/>
    <property type="match status" value="1"/>
</dbReference>
<gene>
    <name evidence="3" type="ORF">ACFSC7_14425</name>
</gene>
<dbReference type="Pfam" id="PF05762">
    <property type="entry name" value="VWA_CoxE"/>
    <property type="match status" value="1"/>
</dbReference>